<keyword evidence="1" id="KW-1133">Transmembrane helix</keyword>
<organism evidence="2 3">
    <name type="scientific">Vespula squamosa</name>
    <name type="common">Southern yellow jacket</name>
    <name type="synonym">Wasp</name>
    <dbReference type="NCBI Taxonomy" id="30214"/>
    <lineage>
        <taxon>Eukaryota</taxon>
        <taxon>Metazoa</taxon>
        <taxon>Ecdysozoa</taxon>
        <taxon>Arthropoda</taxon>
        <taxon>Hexapoda</taxon>
        <taxon>Insecta</taxon>
        <taxon>Pterygota</taxon>
        <taxon>Neoptera</taxon>
        <taxon>Endopterygota</taxon>
        <taxon>Hymenoptera</taxon>
        <taxon>Apocrita</taxon>
        <taxon>Aculeata</taxon>
        <taxon>Vespoidea</taxon>
        <taxon>Vespidae</taxon>
        <taxon>Vespinae</taxon>
        <taxon>Vespula</taxon>
    </lineage>
</organism>
<comment type="caution">
    <text evidence="2">The sequence shown here is derived from an EMBL/GenBank/DDBJ whole genome shotgun (WGS) entry which is preliminary data.</text>
</comment>
<accession>A0ABD2A8M2</accession>
<evidence type="ECO:0000313" key="3">
    <source>
        <dbReference type="Proteomes" id="UP001607302"/>
    </source>
</evidence>
<dbReference type="AlphaFoldDB" id="A0ABD2A8M2"/>
<gene>
    <name evidence="2" type="ORF">V1478_012656</name>
</gene>
<dbReference type="EMBL" id="JAUDFV010000153">
    <property type="protein sequence ID" value="KAL2716956.1"/>
    <property type="molecule type" value="Genomic_DNA"/>
</dbReference>
<sequence>MQTTACRYTVLGKVCDVLRATVAKVKWPLLPNDLIDYIKIDRSQVKGILLRFSYLSSILMMSLATVARITLVNFWIAMFVSLTGATIQSSQSQIDFAMIE</sequence>
<evidence type="ECO:0000313" key="2">
    <source>
        <dbReference type="EMBL" id="KAL2716956.1"/>
    </source>
</evidence>
<reference evidence="2 3" key="1">
    <citation type="journal article" date="2024" name="Ann. Entomol. Soc. Am.">
        <title>Genomic analyses of the southern and eastern yellowjacket wasps (Hymenoptera: Vespidae) reveal evolutionary signatures of social life.</title>
        <authorList>
            <person name="Catto M.A."/>
            <person name="Caine P.B."/>
            <person name="Orr S.E."/>
            <person name="Hunt B.G."/>
            <person name="Goodisman M.A.D."/>
        </authorList>
    </citation>
    <scope>NUCLEOTIDE SEQUENCE [LARGE SCALE GENOMIC DNA]</scope>
    <source>
        <strain evidence="2">233</strain>
        <tissue evidence="2">Head and thorax</tissue>
    </source>
</reference>
<name>A0ABD2A8M2_VESSQ</name>
<evidence type="ECO:0000256" key="1">
    <source>
        <dbReference type="SAM" id="Phobius"/>
    </source>
</evidence>
<keyword evidence="3" id="KW-1185">Reference proteome</keyword>
<protein>
    <submittedName>
        <fullName evidence="2">Uncharacterized protein</fullName>
    </submittedName>
</protein>
<keyword evidence="1" id="KW-0812">Transmembrane</keyword>
<dbReference type="Proteomes" id="UP001607302">
    <property type="component" value="Unassembled WGS sequence"/>
</dbReference>
<proteinExistence type="predicted"/>
<keyword evidence="1" id="KW-0472">Membrane</keyword>
<feature type="transmembrane region" description="Helical" evidence="1">
    <location>
        <begin position="52"/>
        <end position="76"/>
    </location>
</feature>